<protein>
    <submittedName>
        <fullName evidence="1">Uncharacterized protein</fullName>
    </submittedName>
</protein>
<proteinExistence type="predicted"/>
<organism evidence="1 2">
    <name type="scientific">Catellatospora coxensis</name>
    <dbReference type="NCBI Taxonomy" id="310354"/>
    <lineage>
        <taxon>Bacteria</taxon>
        <taxon>Bacillati</taxon>
        <taxon>Actinomycetota</taxon>
        <taxon>Actinomycetes</taxon>
        <taxon>Micromonosporales</taxon>
        <taxon>Micromonosporaceae</taxon>
        <taxon>Catellatospora</taxon>
    </lineage>
</organism>
<gene>
    <name evidence="1" type="ORF">Cco03nite_73030</name>
</gene>
<name>A0A8J3L2H2_9ACTN</name>
<keyword evidence="2" id="KW-1185">Reference proteome</keyword>
<comment type="caution">
    <text evidence="1">The sequence shown here is derived from an EMBL/GenBank/DDBJ whole genome shotgun (WGS) entry which is preliminary data.</text>
</comment>
<accession>A0A8J3L2H2</accession>
<evidence type="ECO:0000313" key="2">
    <source>
        <dbReference type="Proteomes" id="UP000630887"/>
    </source>
</evidence>
<reference evidence="1 2" key="1">
    <citation type="submission" date="2021-01" db="EMBL/GenBank/DDBJ databases">
        <title>Whole genome shotgun sequence of Catellatospora coxensis NBRC 107359.</title>
        <authorList>
            <person name="Komaki H."/>
            <person name="Tamura T."/>
        </authorList>
    </citation>
    <scope>NUCLEOTIDE SEQUENCE [LARGE SCALE GENOMIC DNA]</scope>
    <source>
        <strain evidence="1 2">NBRC 107359</strain>
    </source>
</reference>
<dbReference type="EMBL" id="BONI01000094">
    <property type="protein sequence ID" value="GIG10603.1"/>
    <property type="molecule type" value="Genomic_DNA"/>
</dbReference>
<dbReference type="AlphaFoldDB" id="A0A8J3L2H2"/>
<sequence>MQPDFPEATDPTSMTLEAFADTIIPGEKRHRHDHAVAGVSAGGGAVASGALELLRHPAGGLADSLDGLAMMLNGHTQQYAAERGLALADDLPPFVALAFADRTALVAQLTGVDHPEKALWVGMALFSNMAFDSAAHLSTPDALRDGHPGLLSIGYTAPDADGAWRFPRFSYGRALADIHPNTTPTGSPA</sequence>
<evidence type="ECO:0000313" key="1">
    <source>
        <dbReference type="EMBL" id="GIG10603.1"/>
    </source>
</evidence>
<dbReference type="Proteomes" id="UP000630887">
    <property type="component" value="Unassembled WGS sequence"/>
</dbReference>
<dbReference type="InterPro" id="IPR046029">
    <property type="entry name" value="DUF5987"/>
</dbReference>
<dbReference type="Pfam" id="PF19449">
    <property type="entry name" value="DUF5987"/>
    <property type="match status" value="1"/>
</dbReference>